<accession>A0AAQ0EKV6</accession>
<dbReference type="InterPro" id="IPR000048">
    <property type="entry name" value="IQ_motif_EF-hand-BS"/>
</dbReference>
<name>A0AAQ0EKV6_9CHLA</name>
<gene>
    <name evidence="2" type="ORF">INQ84_03475</name>
</gene>
<dbReference type="PROSITE" id="PS50096">
    <property type="entry name" value="IQ"/>
    <property type="match status" value="1"/>
</dbReference>
<dbReference type="RefSeq" id="WP_080141409.1">
    <property type="nucleotide sequence ID" value="NZ_CP063064.1"/>
</dbReference>
<dbReference type="AlphaFoldDB" id="A0AAQ0EKV6"/>
<dbReference type="EMBL" id="CP063185">
    <property type="protein sequence ID" value="QYC74157.1"/>
    <property type="molecule type" value="Genomic_DNA"/>
</dbReference>
<keyword evidence="1" id="KW-0812">Transmembrane</keyword>
<reference evidence="2" key="1">
    <citation type="journal article" date="2021" name="Front. Microbiol.">
        <title>Generation of Tetracycline and Rifamycin Resistant Chlamydia Suis Recombinants.</title>
        <authorList>
            <person name="Marti H."/>
            <person name="Bommana S."/>
            <person name="Read T.D."/>
            <person name="Pesch T."/>
            <person name="Prahauser B."/>
            <person name="Dean D."/>
            <person name="Borel N."/>
        </authorList>
    </citation>
    <scope>NUCLEOTIDE SEQUENCE</scope>
    <source>
        <strain evidence="2">208.1</strain>
    </source>
</reference>
<sequence length="540" mass="62266">MFVSFDKSCCRDAVPDFLEKTGNILLHSIARGMNVLYRVKKIPNHASYGFSHAEVSCCQRIVNIVVCLLTGPLMLLAAVLGFLAYKFSSTYQTSLHDRLRYQCEQKKALETYRGQEQSIVTLQKFCRGFLVRNHLLNQKTFLKCKNWGWKLLLGGKYPRVPEGRSLVYTSKQYPSLIAKHVGISDACYRWYNIFSMRKVLAQLDIKRLYVPRARVYKEVLFEERLPVSQYSIDSMCLYKENPEAFDEAIKELLFLFKKVHFRDLVAETDSPTDNFPLALKVQDQWIFPRYDNMPLFIQDGEGRIALVDLETFSWDPHPCPVEELAVMFPMHKKLLITEAEKLQIPFSKKEVENSIKKGLAFFKHVLGHQEFCKKKNVSLSRNCAPYITPEVWRFSIKIFETLKSAVQPGSPFQRTLSSDAQERLTSFSDKQWLAFSGRVASSLLEKICVSIYQIHNQEKQQPNSEGTFLISRSPILLKQVLLGNLPQLLSAKLGVLPNEGNRLAYLCLHAVMKELVATGDLYDYDPMEDFFGGEYCRIRY</sequence>
<evidence type="ECO:0000313" key="3">
    <source>
        <dbReference type="Proteomes" id="UP000825134"/>
    </source>
</evidence>
<organism evidence="2 3">
    <name type="scientific">Chlamydia suis</name>
    <dbReference type="NCBI Taxonomy" id="83559"/>
    <lineage>
        <taxon>Bacteria</taxon>
        <taxon>Pseudomonadati</taxon>
        <taxon>Chlamydiota</taxon>
        <taxon>Chlamydiia</taxon>
        <taxon>Chlamydiales</taxon>
        <taxon>Chlamydiaceae</taxon>
        <taxon>Chlamydia/Chlamydophila group</taxon>
        <taxon>Chlamydia</taxon>
    </lineage>
</organism>
<keyword evidence="1" id="KW-0472">Membrane</keyword>
<evidence type="ECO:0000256" key="1">
    <source>
        <dbReference type="SAM" id="Phobius"/>
    </source>
</evidence>
<feature type="transmembrane region" description="Helical" evidence="1">
    <location>
        <begin position="61"/>
        <end position="85"/>
    </location>
</feature>
<keyword evidence="1" id="KW-1133">Transmembrane helix</keyword>
<dbReference type="Pfam" id="PF00612">
    <property type="entry name" value="IQ"/>
    <property type="match status" value="1"/>
</dbReference>
<dbReference type="Proteomes" id="UP000825134">
    <property type="component" value="Chromosome"/>
</dbReference>
<evidence type="ECO:0000313" key="2">
    <source>
        <dbReference type="EMBL" id="QYC74157.1"/>
    </source>
</evidence>
<proteinExistence type="predicted"/>
<protein>
    <submittedName>
        <fullName evidence="2">Uncharacterized protein</fullName>
    </submittedName>
</protein>